<evidence type="ECO:0000256" key="4">
    <source>
        <dbReference type="SAM" id="SignalP"/>
    </source>
</evidence>
<dbReference type="PANTHER" id="PTHR24373:SF384">
    <property type="entry name" value="LEUCINE RICH REPEAT CONTAINING 38"/>
    <property type="match status" value="1"/>
</dbReference>
<keyword evidence="6" id="KW-1185">Reference proteome</keyword>
<protein>
    <submittedName>
        <fullName evidence="5">Insulin-like growth factor-binding protein complex acid labile subunit</fullName>
    </submittedName>
</protein>
<keyword evidence="2 4" id="KW-0732">Signal</keyword>
<dbReference type="InterPro" id="IPR001611">
    <property type="entry name" value="Leu-rich_rpt"/>
</dbReference>
<accession>A0A1W0WPZ4</accession>
<keyword evidence="1" id="KW-0433">Leucine-rich repeat</keyword>
<dbReference type="SUPFAM" id="SSF52047">
    <property type="entry name" value="RNI-like"/>
    <property type="match status" value="1"/>
</dbReference>
<dbReference type="PANTHER" id="PTHR24373">
    <property type="entry name" value="SLIT RELATED LEUCINE-RICH REPEAT NEURONAL PROTEIN"/>
    <property type="match status" value="1"/>
</dbReference>
<dbReference type="InterPro" id="IPR050328">
    <property type="entry name" value="Dev_Immune_Receptor"/>
</dbReference>
<dbReference type="InterPro" id="IPR032675">
    <property type="entry name" value="LRR_dom_sf"/>
</dbReference>
<evidence type="ECO:0000313" key="6">
    <source>
        <dbReference type="Proteomes" id="UP000192578"/>
    </source>
</evidence>
<dbReference type="AlphaFoldDB" id="A0A1W0WPZ4"/>
<proteinExistence type="predicted"/>
<feature type="signal peptide" evidence="4">
    <location>
        <begin position="1"/>
        <end position="23"/>
    </location>
</feature>
<reference evidence="6" key="1">
    <citation type="submission" date="2017-01" db="EMBL/GenBank/DDBJ databases">
        <title>Comparative genomics of anhydrobiosis in the tardigrade Hypsibius dujardini.</title>
        <authorList>
            <person name="Yoshida Y."/>
            <person name="Koutsovoulos G."/>
            <person name="Laetsch D."/>
            <person name="Stevens L."/>
            <person name="Kumar S."/>
            <person name="Horikawa D."/>
            <person name="Ishino K."/>
            <person name="Komine S."/>
            <person name="Tomita M."/>
            <person name="Blaxter M."/>
            <person name="Arakawa K."/>
        </authorList>
    </citation>
    <scope>NUCLEOTIDE SEQUENCE [LARGE SCALE GENOMIC DNA]</scope>
    <source>
        <strain evidence="6">Z151</strain>
    </source>
</reference>
<dbReference type="EMBL" id="MTYJ01000063">
    <property type="protein sequence ID" value="OQV17276.1"/>
    <property type="molecule type" value="Genomic_DNA"/>
</dbReference>
<sequence length="593" mass="66219">MDYHLHFPVWILSFTHLFTFIQASCPFACTCDLDELGRRRTRCEDGGLSIPAAIDIATIDYDVQILILSGTAERPNNITRLTPDMLRNKPYLQELRITHSNLPDIGFATFELLSESLRILNLTYNRIEILHEDNFRNLSRLTHLHLDHNQIESFHSAMFAYLSEMSVLTVSDNRLRITRCTSQAECGNLQPRMGTALPSLAYLDLSRNSIGPIVPDLFFQDLSGLRVLNLSKNGLETLPWQTLQANNANLEDIDLSGNLIKRIEAGQLPQLKHVRRLDFSGNPLNYIGSEAFRGLVLDYLNLANTSQSVLGPNVFLHCRVINLNISDMGLKILSSTTFRPIAQDVLTLDVSGNPELVLQPKMFDFLPSLRVLVMRRMYLIGLPMDFFGYANDIESVDLSENKILALDERVFAPLQNLLRLNLYRNQLRTVPSSVVLPRIEDIDLSDNRLTSFPNAIVDALSTPGTSLKSLHLNTNPWTCDCGLAKIIQWLNVTQSGPLGYEAVCVGRNAFTCPVCYQPANSRGVPLPAVKVPSCDLSASLNLAPQQTFLQRTSPGTDASKEPWTLLTGVFINNTIINNAVISNVLLKNATFSP</sequence>
<dbReference type="PROSITE" id="PS51450">
    <property type="entry name" value="LRR"/>
    <property type="match status" value="1"/>
</dbReference>
<comment type="caution">
    <text evidence="5">The sequence shown here is derived from an EMBL/GenBank/DDBJ whole genome shotgun (WGS) entry which is preliminary data.</text>
</comment>
<keyword evidence="3" id="KW-0677">Repeat</keyword>
<evidence type="ECO:0000256" key="3">
    <source>
        <dbReference type="ARBA" id="ARBA00022737"/>
    </source>
</evidence>
<dbReference type="Proteomes" id="UP000192578">
    <property type="component" value="Unassembled WGS sequence"/>
</dbReference>
<name>A0A1W0WPZ4_HYPEX</name>
<gene>
    <name evidence="5" type="ORF">BV898_08674</name>
</gene>
<evidence type="ECO:0000256" key="1">
    <source>
        <dbReference type="ARBA" id="ARBA00022614"/>
    </source>
</evidence>
<feature type="chain" id="PRO_5013071410" evidence="4">
    <location>
        <begin position="24"/>
        <end position="593"/>
    </location>
</feature>
<dbReference type="InterPro" id="IPR003591">
    <property type="entry name" value="Leu-rich_rpt_typical-subtyp"/>
</dbReference>
<evidence type="ECO:0000256" key="2">
    <source>
        <dbReference type="ARBA" id="ARBA00022729"/>
    </source>
</evidence>
<dbReference type="Gene3D" id="3.80.10.10">
    <property type="entry name" value="Ribonuclease Inhibitor"/>
    <property type="match status" value="2"/>
</dbReference>
<organism evidence="5 6">
    <name type="scientific">Hypsibius exemplaris</name>
    <name type="common">Freshwater tardigrade</name>
    <dbReference type="NCBI Taxonomy" id="2072580"/>
    <lineage>
        <taxon>Eukaryota</taxon>
        <taxon>Metazoa</taxon>
        <taxon>Ecdysozoa</taxon>
        <taxon>Tardigrada</taxon>
        <taxon>Eutardigrada</taxon>
        <taxon>Parachela</taxon>
        <taxon>Hypsibioidea</taxon>
        <taxon>Hypsibiidae</taxon>
        <taxon>Hypsibius</taxon>
    </lineage>
</organism>
<evidence type="ECO:0000313" key="5">
    <source>
        <dbReference type="EMBL" id="OQV17276.1"/>
    </source>
</evidence>
<dbReference type="SMART" id="SM00369">
    <property type="entry name" value="LRR_TYP"/>
    <property type="match status" value="8"/>
</dbReference>
<dbReference type="OrthoDB" id="9229163at2759"/>
<dbReference type="Pfam" id="PF13855">
    <property type="entry name" value="LRR_8"/>
    <property type="match status" value="4"/>
</dbReference>